<keyword evidence="2" id="KW-1185">Reference proteome</keyword>
<gene>
    <name evidence="1" type="ORF">DFH05DRAFT_1529595</name>
</gene>
<sequence>MSSSSPSLLPRPYVAFDGRRKGLWSGQRLRRSNIVNESGYNTWLDYRLTPIDNHVDTPYYQIGNALLVDKFGKTSSTPIDLALKFSYWDPISGEVKHLWVRDTELRWTEVIAGVRGGVIPARYVYELGTDGTRYGPMNTQNFIHMIAEFYVSPESLLFKDGLRVVTTPDDFEWKVMEVLCRKPGFDLNSHTENSLVAEVQNSFGLWHIDAHERASKLLKCFRALRARTP</sequence>
<proteinExistence type="predicted"/>
<protein>
    <submittedName>
        <fullName evidence="1">Uncharacterized protein</fullName>
    </submittedName>
</protein>
<accession>A0A9W8NT18</accession>
<comment type="caution">
    <text evidence="1">The sequence shown here is derived from an EMBL/GenBank/DDBJ whole genome shotgun (WGS) entry which is preliminary data.</text>
</comment>
<dbReference type="AlphaFoldDB" id="A0A9W8NT18"/>
<reference evidence="1 2" key="1">
    <citation type="journal article" date="2023" name="Proc. Natl. Acad. Sci. U.S.A.">
        <title>A global phylogenomic analysis of the shiitake genus Lentinula.</title>
        <authorList>
            <person name="Sierra-Patev S."/>
            <person name="Min B."/>
            <person name="Naranjo-Ortiz M."/>
            <person name="Looney B."/>
            <person name="Konkel Z."/>
            <person name="Slot J.C."/>
            <person name="Sakamoto Y."/>
            <person name="Steenwyk J.L."/>
            <person name="Rokas A."/>
            <person name="Carro J."/>
            <person name="Camarero S."/>
            <person name="Ferreira P."/>
            <person name="Molpeceres G."/>
            <person name="Ruiz-Duenas F.J."/>
            <person name="Serrano A."/>
            <person name="Henrissat B."/>
            <person name="Drula E."/>
            <person name="Hughes K.W."/>
            <person name="Mata J.L."/>
            <person name="Ishikawa N.K."/>
            <person name="Vargas-Isla R."/>
            <person name="Ushijima S."/>
            <person name="Smith C.A."/>
            <person name="Donoghue J."/>
            <person name="Ahrendt S."/>
            <person name="Andreopoulos W."/>
            <person name="He G."/>
            <person name="LaButti K."/>
            <person name="Lipzen A."/>
            <person name="Ng V."/>
            <person name="Riley R."/>
            <person name="Sandor L."/>
            <person name="Barry K."/>
            <person name="Martinez A.T."/>
            <person name="Xiao Y."/>
            <person name="Gibbons J.G."/>
            <person name="Terashima K."/>
            <person name="Grigoriev I.V."/>
            <person name="Hibbett D."/>
        </authorList>
    </citation>
    <scope>NUCLEOTIDE SEQUENCE [LARGE SCALE GENOMIC DNA]</scope>
    <source>
        <strain evidence="1 2">TFB7810</strain>
    </source>
</reference>
<dbReference type="EMBL" id="JANVFU010000015">
    <property type="protein sequence ID" value="KAJ3740284.1"/>
    <property type="molecule type" value="Genomic_DNA"/>
</dbReference>
<evidence type="ECO:0000313" key="2">
    <source>
        <dbReference type="Proteomes" id="UP001142393"/>
    </source>
</evidence>
<dbReference type="Proteomes" id="UP001142393">
    <property type="component" value="Unassembled WGS sequence"/>
</dbReference>
<evidence type="ECO:0000313" key="1">
    <source>
        <dbReference type="EMBL" id="KAJ3740284.1"/>
    </source>
</evidence>
<organism evidence="1 2">
    <name type="scientific">Lentinula detonsa</name>
    <dbReference type="NCBI Taxonomy" id="2804962"/>
    <lineage>
        <taxon>Eukaryota</taxon>
        <taxon>Fungi</taxon>
        <taxon>Dikarya</taxon>
        <taxon>Basidiomycota</taxon>
        <taxon>Agaricomycotina</taxon>
        <taxon>Agaricomycetes</taxon>
        <taxon>Agaricomycetidae</taxon>
        <taxon>Agaricales</taxon>
        <taxon>Marasmiineae</taxon>
        <taxon>Omphalotaceae</taxon>
        <taxon>Lentinula</taxon>
    </lineage>
</organism>
<name>A0A9W8NT18_9AGAR</name>